<evidence type="ECO:0000256" key="3">
    <source>
        <dbReference type="ARBA" id="ARBA00022729"/>
    </source>
</evidence>
<dbReference type="Pfam" id="PF02156">
    <property type="entry name" value="Glyco_hydro_26"/>
    <property type="match status" value="1"/>
</dbReference>
<feature type="active site" description="Proton donor" evidence="6">
    <location>
        <position position="327"/>
    </location>
</feature>
<dbReference type="Pfam" id="PF24517">
    <property type="entry name" value="CBM96"/>
    <property type="match status" value="1"/>
</dbReference>
<evidence type="ECO:0000256" key="1">
    <source>
        <dbReference type="ARBA" id="ARBA00004613"/>
    </source>
</evidence>
<dbReference type="AlphaFoldDB" id="A0A919TVR8"/>
<evidence type="ECO:0000256" key="7">
    <source>
        <dbReference type="SAM" id="SignalP"/>
    </source>
</evidence>
<comment type="subcellular location">
    <subcellularLocation>
        <location evidence="1">Secreted</location>
    </subcellularLocation>
</comment>
<dbReference type="Proteomes" id="UP000623608">
    <property type="component" value="Unassembled WGS sequence"/>
</dbReference>
<comment type="caution">
    <text evidence="9">The sequence shown here is derived from an EMBL/GenBank/DDBJ whole genome shotgun (WGS) entry which is preliminary data.</text>
</comment>
<dbReference type="SUPFAM" id="SSF51445">
    <property type="entry name" value="(Trans)glycosidases"/>
    <property type="match status" value="1"/>
</dbReference>
<reference evidence="9" key="1">
    <citation type="submission" date="2021-01" db="EMBL/GenBank/DDBJ databases">
        <title>Whole genome shotgun sequence of Actinoplanes tereljensis NBRC 105297.</title>
        <authorList>
            <person name="Komaki H."/>
            <person name="Tamura T."/>
        </authorList>
    </citation>
    <scope>NUCLEOTIDE SEQUENCE</scope>
    <source>
        <strain evidence="9">NBRC 105297</strain>
    </source>
</reference>
<dbReference type="InterPro" id="IPR022790">
    <property type="entry name" value="GH26_dom"/>
</dbReference>
<dbReference type="InterPro" id="IPR017853">
    <property type="entry name" value="GH"/>
</dbReference>
<feature type="chain" id="PRO_5037149467" description="GH26 domain-containing protein" evidence="7">
    <location>
        <begin position="30"/>
        <end position="520"/>
    </location>
</feature>
<comment type="similarity">
    <text evidence="6">Belongs to the glycosyl hydrolase 26 family.</text>
</comment>
<gene>
    <name evidence="9" type="ORF">Ate02nite_69910</name>
</gene>
<evidence type="ECO:0000313" key="9">
    <source>
        <dbReference type="EMBL" id="GIF24261.1"/>
    </source>
</evidence>
<accession>A0A919TVR8</accession>
<keyword evidence="4 6" id="KW-0378">Hydrolase</keyword>
<dbReference type="EMBL" id="BOMY01000044">
    <property type="protein sequence ID" value="GIF24261.1"/>
    <property type="molecule type" value="Genomic_DNA"/>
</dbReference>
<dbReference type="RefSeq" id="WP_203812133.1">
    <property type="nucleotide sequence ID" value="NZ_BOMY01000044.1"/>
</dbReference>
<evidence type="ECO:0000256" key="4">
    <source>
        <dbReference type="ARBA" id="ARBA00022801"/>
    </source>
</evidence>
<dbReference type="NCBIfam" id="NF033679">
    <property type="entry name" value="DNRLRE_dom"/>
    <property type="match status" value="1"/>
</dbReference>
<feature type="signal peptide" evidence="7">
    <location>
        <begin position="1"/>
        <end position="29"/>
    </location>
</feature>
<keyword evidence="3 7" id="KW-0732">Signal</keyword>
<keyword evidence="5 6" id="KW-0326">Glycosidase</keyword>
<proteinExistence type="inferred from homology"/>
<feature type="active site" description="Nucleophile" evidence="6">
    <location>
        <position position="445"/>
    </location>
</feature>
<evidence type="ECO:0000256" key="2">
    <source>
        <dbReference type="ARBA" id="ARBA00022525"/>
    </source>
</evidence>
<feature type="domain" description="GH26" evidence="8">
    <location>
        <begin position="204"/>
        <end position="507"/>
    </location>
</feature>
<dbReference type="Gene3D" id="3.20.20.80">
    <property type="entry name" value="Glycosidases"/>
    <property type="match status" value="1"/>
</dbReference>
<organism evidence="9 10">
    <name type="scientific">Paractinoplanes tereljensis</name>
    <dbReference type="NCBI Taxonomy" id="571912"/>
    <lineage>
        <taxon>Bacteria</taxon>
        <taxon>Bacillati</taxon>
        <taxon>Actinomycetota</taxon>
        <taxon>Actinomycetes</taxon>
        <taxon>Micromonosporales</taxon>
        <taxon>Micromonosporaceae</taxon>
        <taxon>Paractinoplanes</taxon>
    </lineage>
</organism>
<dbReference type="InterPro" id="IPR055372">
    <property type="entry name" value="CBM96"/>
</dbReference>
<dbReference type="PROSITE" id="PS51764">
    <property type="entry name" value="GH26"/>
    <property type="match status" value="1"/>
</dbReference>
<evidence type="ECO:0000313" key="10">
    <source>
        <dbReference type="Proteomes" id="UP000623608"/>
    </source>
</evidence>
<dbReference type="GO" id="GO:0004553">
    <property type="term" value="F:hydrolase activity, hydrolyzing O-glycosyl compounds"/>
    <property type="evidence" value="ECO:0007669"/>
    <property type="project" value="InterPro"/>
</dbReference>
<evidence type="ECO:0000256" key="6">
    <source>
        <dbReference type="PROSITE-ProRule" id="PRU01100"/>
    </source>
</evidence>
<keyword evidence="10" id="KW-1185">Reference proteome</keyword>
<protein>
    <recommendedName>
        <fullName evidence="8">GH26 domain-containing protein</fullName>
    </recommendedName>
</protein>
<evidence type="ECO:0000259" key="8">
    <source>
        <dbReference type="PROSITE" id="PS51764"/>
    </source>
</evidence>
<sequence>MKRKQAVVGAAAIGVAVSAGFLPSGQAGAAVTTPAIRTVFASDDAYVSNTRTNINFGSAEKLVVGAADGETRTSFVKFSTGGFPTGATLSHARLILPYDGTPAEARISVYPVASGWSENTITAATQPAISAAAIGSAVPRATDPSVTIDLSSVVTTAGTYAFAVRSASTTGVTRFQSAESGDRTGPRLVVDYTPVSAAPTAEPAPESCVTDNLLVPSCGVLWGAAAGGFTDTPRDTALKNWETLTGRTSTIFHAYHKGDEKFPTKSEIAMTRDAAHPRALLLNWKVAYGTTWAKVAAGQKDARIDAWADYVKANYGTQKFFLALHHEPENDVQTGASSGMTAKDFAAMYRHVIERLRADGVTNVVNVLAYMGNEKWMAQSWWKDLYPGDDVVDWIGLDSYVSVEKGYYHFGDFGDLLDRQPTGGGLGFYDWSVKNHPKKPIMVAEWGMYHRVGQPTSKAAAFATVVPQLLKHSKIKAIVYFDTAQDDEGDRNIAVDSTADSLAAFRKVAAEPLFNVELKN</sequence>
<evidence type="ECO:0000256" key="5">
    <source>
        <dbReference type="ARBA" id="ARBA00023295"/>
    </source>
</evidence>
<keyword evidence="2" id="KW-0964">Secreted</keyword>
<name>A0A919TVR8_9ACTN</name>
<dbReference type="GO" id="GO:0005576">
    <property type="term" value="C:extracellular region"/>
    <property type="evidence" value="ECO:0007669"/>
    <property type="project" value="UniProtKB-SubCell"/>
</dbReference>